<sequence length="172" mass="19420">MKRPPPSLRNLDLAKLSSFDVPKSAIESTFSFRGNAIFPFFLFFFFYSFFFFSLSGIQKESRVNPANILTSRVPPPLSLSLTSSSPCSIPNVRFRGCLFANQNRASLLFYIHTFLRHTHRQKERTRPPGSKTRNDAGKSFAFLARGSGGPHRCCYCCCCADRLCRALMPQSS</sequence>
<dbReference type="EMBL" id="KZ679126">
    <property type="protein sequence ID" value="PTB81216.1"/>
    <property type="molecule type" value="Genomic_DNA"/>
</dbReference>
<keyword evidence="3" id="KW-1185">Reference proteome</keyword>
<reference evidence="2 3" key="1">
    <citation type="submission" date="2016-07" db="EMBL/GenBank/DDBJ databases">
        <title>Multiple horizontal gene transfer events from other fungi enriched the ability of initially mycotrophic Trichoderma (Ascomycota) to feed on dead plant biomass.</title>
        <authorList>
            <consortium name="DOE Joint Genome Institute"/>
            <person name="Aerts A."/>
            <person name="Atanasova L."/>
            <person name="Chenthamara K."/>
            <person name="Zhang J."/>
            <person name="Grujic M."/>
            <person name="Henrissat B."/>
            <person name="Kuo A."/>
            <person name="Salamov A."/>
            <person name="Lipzen A."/>
            <person name="Labutti K."/>
            <person name="Barry K."/>
            <person name="Miao Y."/>
            <person name="Rahimi M.J."/>
            <person name="Shen Q."/>
            <person name="Grigoriev I.V."/>
            <person name="Kubicek C.P."/>
            <person name="Druzhinina I.S."/>
        </authorList>
    </citation>
    <scope>NUCLEOTIDE SEQUENCE [LARGE SCALE GENOMIC DNA]</scope>
    <source>
        <strain evidence="2 3">ATCC 18648</strain>
    </source>
</reference>
<evidence type="ECO:0008006" key="4">
    <source>
        <dbReference type="Google" id="ProtNLM"/>
    </source>
</evidence>
<proteinExistence type="predicted"/>
<keyword evidence="1" id="KW-0812">Transmembrane</keyword>
<gene>
    <name evidence="2" type="ORF">M440DRAFT_1010390</name>
</gene>
<dbReference type="AlphaFoldDB" id="A0A2T4CI36"/>
<keyword evidence="1" id="KW-0472">Membrane</keyword>
<evidence type="ECO:0000313" key="2">
    <source>
        <dbReference type="EMBL" id="PTB81216.1"/>
    </source>
</evidence>
<organism evidence="2 3">
    <name type="scientific">Trichoderma longibrachiatum ATCC 18648</name>
    <dbReference type="NCBI Taxonomy" id="983965"/>
    <lineage>
        <taxon>Eukaryota</taxon>
        <taxon>Fungi</taxon>
        <taxon>Dikarya</taxon>
        <taxon>Ascomycota</taxon>
        <taxon>Pezizomycotina</taxon>
        <taxon>Sordariomycetes</taxon>
        <taxon>Hypocreomycetidae</taxon>
        <taxon>Hypocreales</taxon>
        <taxon>Hypocreaceae</taxon>
        <taxon>Trichoderma</taxon>
    </lineage>
</organism>
<evidence type="ECO:0000313" key="3">
    <source>
        <dbReference type="Proteomes" id="UP000240760"/>
    </source>
</evidence>
<keyword evidence="1" id="KW-1133">Transmembrane helix</keyword>
<feature type="transmembrane region" description="Helical" evidence="1">
    <location>
        <begin position="36"/>
        <end position="54"/>
    </location>
</feature>
<name>A0A2T4CI36_TRILO</name>
<evidence type="ECO:0000256" key="1">
    <source>
        <dbReference type="SAM" id="Phobius"/>
    </source>
</evidence>
<dbReference type="Proteomes" id="UP000240760">
    <property type="component" value="Unassembled WGS sequence"/>
</dbReference>
<accession>A0A2T4CI36</accession>
<protein>
    <recommendedName>
        <fullName evidence="4">Transmembrane protein</fullName>
    </recommendedName>
</protein>